<dbReference type="CDD" id="cd04821">
    <property type="entry name" value="PA_M28_1_2"/>
    <property type="match status" value="1"/>
</dbReference>
<keyword evidence="9" id="KW-1185">Reference proteome</keyword>
<keyword evidence="3" id="KW-0479">Metal-binding</keyword>
<dbReference type="InterPro" id="IPR045175">
    <property type="entry name" value="M28_fam"/>
</dbReference>
<evidence type="ECO:0000259" key="7">
    <source>
        <dbReference type="Pfam" id="PF04389"/>
    </source>
</evidence>
<keyword evidence="6" id="KW-0862">Zinc</keyword>
<dbReference type="CDD" id="cd05660">
    <property type="entry name" value="M28_like_PA"/>
    <property type="match status" value="1"/>
</dbReference>
<dbReference type="InterPro" id="IPR046450">
    <property type="entry name" value="PA_dom_sf"/>
</dbReference>
<comment type="caution">
    <text evidence="8">The sequence shown here is derived from an EMBL/GenBank/DDBJ whole genome shotgun (WGS) entry which is preliminary data.</text>
</comment>
<accession>A0ABV8V424</accession>
<dbReference type="EMBL" id="JBHSCX010000004">
    <property type="protein sequence ID" value="MFC4361832.1"/>
    <property type="molecule type" value="Genomic_DNA"/>
</dbReference>
<keyword evidence="1" id="KW-0031">Aminopeptidase</keyword>
<evidence type="ECO:0000256" key="3">
    <source>
        <dbReference type="ARBA" id="ARBA00022723"/>
    </source>
</evidence>
<dbReference type="RefSeq" id="WP_290263873.1">
    <property type="nucleotide sequence ID" value="NZ_JAUFQG010000006.1"/>
</dbReference>
<keyword evidence="4" id="KW-0732">Signal</keyword>
<organism evidence="8 9">
    <name type="scientific">Simiduia curdlanivorans</name>
    <dbReference type="NCBI Taxonomy" id="1492769"/>
    <lineage>
        <taxon>Bacteria</taxon>
        <taxon>Pseudomonadati</taxon>
        <taxon>Pseudomonadota</taxon>
        <taxon>Gammaproteobacteria</taxon>
        <taxon>Cellvibrionales</taxon>
        <taxon>Cellvibrionaceae</taxon>
        <taxon>Simiduia</taxon>
    </lineage>
</organism>
<evidence type="ECO:0000313" key="9">
    <source>
        <dbReference type="Proteomes" id="UP001595840"/>
    </source>
</evidence>
<evidence type="ECO:0000256" key="5">
    <source>
        <dbReference type="ARBA" id="ARBA00022801"/>
    </source>
</evidence>
<dbReference type="InterPro" id="IPR007484">
    <property type="entry name" value="Peptidase_M28"/>
</dbReference>
<reference evidence="9" key="1">
    <citation type="journal article" date="2019" name="Int. J. Syst. Evol. Microbiol.">
        <title>The Global Catalogue of Microorganisms (GCM) 10K type strain sequencing project: providing services to taxonomists for standard genome sequencing and annotation.</title>
        <authorList>
            <consortium name="The Broad Institute Genomics Platform"/>
            <consortium name="The Broad Institute Genome Sequencing Center for Infectious Disease"/>
            <person name="Wu L."/>
            <person name="Ma J."/>
        </authorList>
    </citation>
    <scope>NUCLEOTIDE SEQUENCE [LARGE SCALE GENOMIC DNA]</scope>
    <source>
        <strain evidence="9">CECT 8570</strain>
    </source>
</reference>
<name>A0ABV8V424_9GAMM</name>
<feature type="domain" description="Peptidase M28" evidence="7">
    <location>
        <begin position="315"/>
        <end position="533"/>
    </location>
</feature>
<evidence type="ECO:0000256" key="4">
    <source>
        <dbReference type="ARBA" id="ARBA00022729"/>
    </source>
</evidence>
<gene>
    <name evidence="8" type="ORF">ACFOX3_05930</name>
</gene>
<dbReference type="PANTHER" id="PTHR12147:SF56">
    <property type="entry name" value="AMINOPEPTIDASE YDR415C-RELATED"/>
    <property type="match status" value="1"/>
</dbReference>
<evidence type="ECO:0000313" key="8">
    <source>
        <dbReference type="EMBL" id="MFC4361832.1"/>
    </source>
</evidence>
<protein>
    <submittedName>
        <fullName evidence="8">M28 family metallopeptidase</fullName>
    </submittedName>
</protein>
<dbReference type="Gene3D" id="3.50.30.30">
    <property type="match status" value="1"/>
</dbReference>
<evidence type="ECO:0000256" key="2">
    <source>
        <dbReference type="ARBA" id="ARBA00022670"/>
    </source>
</evidence>
<dbReference type="PROSITE" id="PS51257">
    <property type="entry name" value="PROKAR_LIPOPROTEIN"/>
    <property type="match status" value="1"/>
</dbReference>
<keyword evidence="2" id="KW-0645">Protease</keyword>
<sequence>MKHSTWLALSMACFISLLGCESDQPPAQSQTAKNQPSNRVDPKVQVETFAADLHKHIAVLASDEFEGRAPATAGEEKTVNYLAAEFGKLGLIPGNNDSWFQNVPVVSASLTASPEMTITGKELMQLKSGVDVMLWSKREQERVVLDASDMVFVGYGIVAPEYQWDDYAGVDVKGKTVVVLVNDPGYATQDSALFNGNAMTYYGRWTYKYEEAARQGAAAVLIVHETGAAGYPWEVVSGSWSGEQISLASDSKGAERVAVEGWITHAKAEALFAQAGLDLMALEQQASSRDFKAQPLAAKASVTLSIALRYSESRNVLALIPGHKRSDEVVIYMAHWDHLGQKPGAEGQDHTFNGAVDNATGTSALLGLAKSFMAVEDKLQRSILFVAVTAEESGLLGSAYYSQHPVFKSYKTVGGINMDAMNVNGPTKDVVVIGYGSSEMEGLLKTAAEKQQRELVREPTPEKGYFYRSDHFNLSKIGVPVLYAKGGLENREHGHSYGAAQAADYGSHRYHKPGDEYDPTWNLLGAAEDMQLYYDVGYALAVGDFFPKWFDTSEFKAARLAAIAACKAAKEQRCPN</sequence>
<dbReference type="Proteomes" id="UP001595840">
    <property type="component" value="Unassembled WGS sequence"/>
</dbReference>
<dbReference type="PANTHER" id="PTHR12147">
    <property type="entry name" value="METALLOPEPTIDASE M28 FAMILY MEMBER"/>
    <property type="match status" value="1"/>
</dbReference>
<dbReference type="SUPFAM" id="SSF52025">
    <property type="entry name" value="PA domain"/>
    <property type="match status" value="1"/>
</dbReference>
<dbReference type="Gene3D" id="3.40.630.10">
    <property type="entry name" value="Zn peptidases"/>
    <property type="match status" value="1"/>
</dbReference>
<proteinExistence type="predicted"/>
<dbReference type="SUPFAM" id="SSF53187">
    <property type="entry name" value="Zn-dependent exopeptidases"/>
    <property type="match status" value="1"/>
</dbReference>
<dbReference type="Pfam" id="PF04389">
    <property type="entry name" value="Peptidase_M28"/>
    <property type="match status" value="1"/>
</dbReference>
<evidence type="ECO:0000256" key="1">
    <source>
        <dbReference type="ARBA" id="ARBA00022438"/>
    </source>
</evidence>
<keyword evidence="5" id="KW-0378">Hydrolase</keyword>
<evidence type="ECO:0000256" key="6">
    <source>
        <dbReference type="ARBA" id="ARBA00022833"/>
    </source>
</evidence>